<evidence type="ECO:0000313" key="3">
    <source>
        <dbReference type="Proteomes" id="UP000218113"/>
    </source>
</evidence>
<feature type="non-terminal residue" evidence="2">
    <location>
        <position position="84"/>
    </location>
</feature>
<name>A0A2A4SZ85_9DELT</name>
<dbReference type="Proteomes" id="UP000218113">
    <property type="component" value="Unassembled WGS sequence"/>
</dbReference>
<proteinExistence type="predicted"/>
<sequence length="84" mass="10019">MEWYWQWVIFLGIAGISFYLLFYLTPQLWTRFRPQKKEGEEELILPTEQEEPTKHCPICNRAMSKDSLNGVIVDRCAPHGIWFD</sequence>
<gene>
    <name evidence="2" type="ORF">COB67_09890</name>
</gene>
<dbReference type="AlphaFoldDB" id="A0A2A4SZ85"/>
<dbReference type="EMBL" id="NVSR01000086">
    <property type="protein sequence ID" value="PCI26690.1"/>
    <property type="molecule type" value="Genomic_DNA"/>
</dbReference>
<protein>
    <recommendedName>
        <fullName evidence="4">Transcription factor zinc-finger domain-containing protein</fullName>
    </recommendedName>
</protein>
<keyword evidence="1" id="KW-1133">Transmembrane helix</keyword>
<evidence type="ECO:0000256" key="1">
    <source>
        <dbReference type="SAM" id="Phobius"/>
    </source>
</evidence>
<keyword evidence="1" id="KW-0812">Transmembrane</keyword>
<reference evidence="3" key="1">
    <citation type="submission" date="2017-08" db="EMBL/GenBank/DDBJ databases">
        <title>A dynamic microbial community with high functional redundancy inhabits the cold, oxic subseafloor aquifer.</title>
        <authorList>
            <person name="Tully B.J."/>
            <person name="Wheat C.G."/>
            <person name="Glazer B.T."/>
            <person name="Huber J.A."/>
        </authorList>
    </citation>
    <scope>NUCLEOTIDE SEQUENCE [LARGE SCALE GENOMIC DNA]</scope>
</reference>
<keyword evidence="1" id="KW-0472">Membrane</keyword>
<comment type="caution">
    <text evidence="2">The sequence shown here is derived from an EMBL/GenBank/DDBJ whole genome shotgun (WGS) entry which is preliminary data.</text>
</comment>
<accession>A0A2A4SZ85</accession>
<evidence type="ECO:0000313" key="2">
    <source>
        <dbReference type="EMBL" id="PCI26690.1"/>
    </source>
</evidence>
<feature type="transmembrane region" description="Helical" evidence="1">
    <location>
        <begin position="6"/>
        <end position="24"/>
    </location>
</feature>
<evidence type="ECO:0008006" key="4">
    <source>
        <dbReference type="Google" id="ProtNLM"/>
    </source>
</evidence>
<organism evidence="2 3">
    <name type="scientific">SAR324 cluster bacterium</name>
    <dbReference type="NCBI Taxonomy" id="2024889"/>
    <lineage>
        <taxon>Bacteria</taxon>
        <taxon>Deltaproteobacteria</taxon>
        <taxon>SAR324 cluster</taxon>
    </lineage>
</organism>